<evidence type="ECO:0000313" key="3">
    <source>
        <dbReference type="Proteomes" id="UP000469011"/>
    </source>
</evidence>
<comment type="caution">
    <text evidence="2">The sequence shown here is derived from an EMBL/GenBank/DDBJ whole genome shotgun (WGS) entry which is preliminary data.</text>
</comment>
<reference evidence="2 3" key="1">
    <citation type="submission" date="2020-01" db="EMBL/GenBank/DDBJ databases">
        <title>Jiella pacifica sp. nov.</title>
        <authorList>
            <person name="Xue Z."/>
            <person name="Zhu S."/>
            <person name="Chen J."/>
            <person name="Yang J."/>
        </authorList>
    </citation>
    <scope>NUCLEOTIDE SEQUENCE [LARGE SCALE GENOMIC DNA]</scope>
    <source>
        <strain evidence="2 3">40Bstr34</strain>
    </source>
</reference>
<accession>A0A6N9T3X2</accession>
<gene>
    <name evidence="2" type="ORF">GTK09_16760</name>
</gene>
<dbReference type="SUPFAM" id="SSF55729">
    <property type="entry name" value="Acyl-CoA N-acyltransferases (Nat)"/>
    <property type="match status" value="1"/>
</dbReference>
<evidence type="ECO:0000259" key="1">
    <source>
        <dbReference type="PROSITE" id="PS51186"/>
    </source>
</evidence>
<dbReference type="Proteomes" id="UP000469011">
    <property type="component" value="Unassembled WGS sequence"/>
</dbReference>
<dbReference type="InterPro" id="IPR000182">
    <property type="entry name" value="GNAT_dom"/>
</dbReference>
<organism evidence="2 3">
    <name type="scientific">Jiella pacifica</name>
    <dbReference type="NCBI Taxonomy" id="2696469"/>
    <lineage>
        <taxon>Bacteria</taxon>
        <taxon>Pseudomonadati</taxon>
        <taxon>Pseudomonadota</taxon>
        <taxon>Alphaproteobacteria</taxon>
        <taxon>Hyphomicrobiales</taxon>
        <taxon>Aurantimonadaceae</taxon>
        <taxon>Jiella</taxon>
    </lineage>
</organism>
<sequence length="381" mass="42630">MGNQAETGAARAARLIEVRNAVTAEAIEALLPKAETAMGPLAKAATIERLTRTNPDTIWLVARRGAARPEGFVTVLLLNEEGYEALLNDAMDLADPDDRYIVRQSETPAAVYSWASYTPGILANAIPLVVDHFSSPRYASADMIANVTTERGRRAMLRLGFDEGLEWRGTFKPNLFIKHRAPNSRLFPRRRYDQTADSAAGTGITVVHGIDQLFRVAAVRSAVYIGEQSCPYDEEFDGNDFAATHLLYSVKGEPAGCMRIRFFGDFAKMERLAVRKEFRRSTIAFELVRASVELCRDKGFRKLYGHAREDYLPFWQRFGFKLKHNGAPFGFSGHTFVEMVDDVEPPDTAISIDDGPYKLIRPEGQWSYPGILDRSGRSPWL</sequence>
<feature type="domain" description="N-acetyltransferase" evidence="1">
    <location>
        <begin position="204"/>
        <end position="344"/>
    </location>
</feature>
<dbReference type="Pfam" id="PF00583">
    <property type="entry name" value="Acetyltransf_1"/>
    <property type="match status" value="1"/>
</dbReference>
<dbReference type="EMBL" id="JAAAMG010000014">
    <property type="protein sequence ID" value="NDW06073.1"/>
    <property type="molecule type" value="Genomic_DNA"/>
</dbReference>
<dbReference type="AlphaFoldDB" id="A0A6N9T3X2"/>
<proteinExistence type="predicted"/>
<dbReference type="RefSeq" id="WP_163464604.1">
    <property type="nucleotide sequence ID" value="NZ_JAAAMG010000014.1"/>
</dbReference>
<dbReference type="GO" id="GO:0016747">
    <property type="term" value="F:acyltransferase activity, transferring groups other than amino-acyl groups"/>
    <property type="evidence" value="ECO:0007669"/>
    <property type="project" value="InterPro"/>
</dbReference>
<protein>
    <submittedName>
        <fullName evidence="2">GNAT family N-acetyltransferase</fullName>
    </submittedName>
</protein>
<dbReference type="PROSITE" id="PS51186">
    <property type="entry name" value="GNAT"/>
    <property type="match status" value="1"/>
</dbReference>
<keyword evidence="2" id="KW-0808">Transferase</keyword>
<evidence type="ECO:0000313" key="2">
    <source>
        <dbReference type="EMBL" id="NDW06073.1"/>
    </source>
</evidence>
<dbReference type="InterPro" id="IPR016181">
    <property type="entry name" value="Acyl_CoA_acyltransferase"/>
</dbReference>
<name>A0A6N9T3X2_9HYPH</name>
<dbReference type="Gene3D" id="3.40.630.30">
    <property type="match status" value="1"/>
</dbReference>
<dbReference type="CDD" id="cd04301">
    <property type="entry name" value="NAT_SF"/>
    <property type="match status" value="1"/>
</dbReference>
<keyword evidence="3" id="KW-1185">Reference proteome</keyword>